<dbReference type="SUPFAM" id="SSF53850">
    <property type="entry name" value="Periplasmic binding protein-like II"/>
    <property type="match status" value="1"/>
</dbReference>
<dbReference type="GO" id="GO:0003677">
    <property type="term" value="F:DNA binding"/>
    <property type="evidence" value="ECO:0007669"/>
    <property type="project" value="UniProtKB-KW"/>
</dbReference>
<dbReference type="InterPro" id="IPR036388">
    <property type="entry name" value="WH-like_DNA-bd_sf"/>
</dbReference>
<dbReference type="CDD" id="cd08422">
    <property type="entry name" value="PBP2_CrgA_like"/>
    <property type="match status" value="1"/>
</dbReference>
<reference evidence="6 7" key="1">
    <citation type="submission" date="2023-07" db="EMBL/GenBank/DDBJ databases">
        <title>Sorghum-associated microbial communities from plants grown in Nebraska, USA.</title>
        <authorList>
            <person name="Schachtman D."/>
        </authorList>
    </citation>
    <scope>NUCLEOTIDE SEQUENCE [LARGE SCALE GENOMIC DNA]</scope>
    <source>
        <strain evidence="6 7">BE314</strain>
    </source>
</reference>
<dbReference type="EMBL" id="JAVDXU010000008">
    <property type="protein sequence ID" value="MDR7273084.1"/>
    <property type="molecule type" value="Genomic_DNA"/>
</dbReference>
<dbReference type="InterPro" id="IPR036390">
    <property type="entry name" value="WH_DNA-bd_sf"/>
</dbReference>
<keyword evidence="7" id="KW-1185">Reference proteome</keyword>
<keyword evidence="3 6" id="KW-0238">DNA-binding</keyword>
<dbReference type="PANTHER" id="PTHR30537:SF66">
    <property type="entry name" value="IRON-REGULATED VIRULENCE REGULATORY PROTEIN IRGB"/>
    <property type="match status" value="1"/>
</dbReference>
<name>A0ABU1YW41_ROSSA</name>
<evidence type="ECO:0000256" key="4">
    <source>
        <dbReference type="ARBA" id="ARBA00023163"/>
    </source>
</evidence>
<evidence type="ECO:0000313" key="6">
    <source>
        <dbReference type="EMBL" id="MDR7273084.1"/>
    </source>
</evidence>
<dbReference type="Gene3D" id="3.40.190.290">
    <property type="match status" value="1"/>
</dbReference>
<comment type="caution">
    <text evidence="6">The sequence shown here is derived from an EMBL/GenBank/DDBJ whole genome shotgun (WGS) entry which is preliminary data.</text>
</comment>
<dbReference type="Pfam" id="PF03466">
    <property type="entry name" value="LysR_substrate"/>
    <property type="match status" value="1"/>
</dbReference>
<dbReference type="PROSITE" id="PS50931">
    <property type="entry name" value="HTH_LYSR"/>
    <property type="match status" value="1"/>
</dbReference>
<dbReference type="InterPro" id="IPR000847">
    <property type="entry name" value="LysR_HTH_N"/>
</dbReference>
<evidence type="ECO:0000256" key="3">
    <source>
        <dbReference type="ARBA" id="ARBA00023125"/>
    </source>
</evidence>
<feature type="domain" description="HTH lysR-type" evidence="5">
    <location>
        <begin position="1"/>
        <end position="28"/>
    </location>
</feature>
<accession>A0ABU1YW41</accession>
<evidence type="ECO:0000256" key="1">
    <source>
        <dbReference type="ARBA" id="ARBA00009437"/>
    </source>
</evidence>
<gene>
    <name evidence="6" type="ORF">J2X20_005769</name>
</gene>
<dbReference type="Pfam" id="PF00126">
    <property type="entry name" value="HTH_1"/>
    <property type="match status" value="1"/>
</dbReference>
<evidence type="ECO:0000256" key="2">
    <source>
        <dbReference type="ARBA" id="ARBA00023015"/>
    </source>
</evidence>
<keyword evidence="4" id="KW-0804">Transcription</keyword>
<dbReference type="PANTHER" id="PTHR30537">
    <property type="entry name" value="HTH-TYPE TRANSCRIPTIONAL REGULATOR"/>
    <property type="match status" value="1"/>
</dbReference>
<dbReference type="InterPro" id="IPR058163">
    <property type="entry name" value="LysR-type_TF_proteobact-type"/>
</dbReference>
<evidence type="ECO:0000313" key="7">
    <source>
        <dbReference type="Proteomes" id="UP001180453"/>
    </source>
</evidence>
<proteinExistence type="inferred from homology"/>
<keyword evidence="2" id="KW-0805">Transcription regulation</keyword>
<dbReference type="Proteomes" id="UP001180453">
    <property type="component" value="Unassembled WGS sequence"/>
</dbReference>
<dbReference type="Gene3D" id="1.10.10.10">
    <property type="entry name" value="Winged helix-like DNA-binding domain superfamily/Winged helix DNA-binding domain"/>
    <property type="match status" value="1"/>
</dbReference>
<dbReference type="SUPFAM" id="SSF46785">
    <property type="entry name" value="Winged helix' DNA-binding domain"/>
    <property type="match status" value="1"/>
</dbReference>
<sequence>MVSAHMQRLEREVGASLLLRTTRSLRLTEAGEGFYESTRQIVADAEAAIAAAAGDTAAPRGRLRVTAPVDYAERVLAPVAVALRQRHAELQIEVLAVDRPLDLVAEQIDVAVRIGELADSELRGTRVGRFGKCIVASPDLLAGRPAPARPEDLATLPFVALSVLAQPLSFTFSAAGEAEQTVRFQVALAMNTASAVRSAALAGGGLCVLPDYLVADDLAAGRLVALLPGWCLPEGGIHALYPAARQPPRKTRVLIEALQARAEQP</sequence>
<protein>
    <submittedName>
        <fullName evidence="6">DNA-binding transcriptional LysR family regulator</fullName>
    </submittedName>
</protein>
<comment type="similarity">
    <text evidence="1">Belongs to the LysR transcriptional regulatory family.</text>
</comment>
<evidence type="ECO:0000259" key="5">
    <source>
        <dbReference type="PROSITE" id="PS50931"/>
    </source>
</evidence>
<organism evidence="6 7">
    <name type="scientific">Roseateles saccharophilus</name>
    <name type="common">Pseudomonas saccharophila</name>
    <dbReference type="NCBI Taxonomy" id="304"/>
    <lineage>
        <taxon>Bacteria</taxon>
        <taxon>Pseudomonadati</taxon>
        <taxon>Pseudomonadota</taxon>
        <taxon>Betaproteobacteria</taxon>
        <taxon>Burkholderiales</taxon>
        <taxon>Sphaerotilaceae</taxon>
        <taxon>Roseateles</taxon>
    </lineage>
</organism>
<dbReference type="InterPro" id="IPR005119">
    <property type="entry name" value="LysR_subst-bd"/>
</dbReference>